<evidence type="ECO:0000256" key="11">
    <source>
        <dbReference type="ARBA" id="ARBA00022840"/>
    </source>
</evidence>
<dbReference type="InterPro" id="IPR023465">
    <property type="entry name" value="Riboflavin_kinase_dom_sf"/>
</dbReference>
<dbReference type="GO" id="GO:0003919">
    <property type="term" value="F:FMN adenylyltransferase activity"/>
    <property type="evidence" value="ECO:0007669"/>
    <property type="project" value="UniProtKB-UniRule"/>
</dbReference>
<dbReference type="UniPathway" id="UPA00276">
    <property type="reaction ID" value="UER00406"/>
</dbReference>
<accession>A0A2W2IF49</accession>
<keyword evidence="5 15" id="KW-0288">FMN</keyword>
<comment type="catalytic activity">
    <reaction evidence="13 15">
        <text>riboflavin + ATP = FMN + ADP + H(+)</text>
        <dbReference type="Rhea" id="RHEA:14357"/>
        <dbReference type="ChEBI" id="CHEBI:15378"/>
        <dbReference type="ChEBI" id="CHEBI:30616"/>
        <dbReference type="ChEBI" id="CHEBI:57986"/>
        <dbReference type="ChEBI" id="CHEBI:58210"/>
        <dbReference type="ChEBI" id="CHEBI:456216"/>
        <dbReference type="EC" id="2.7.1.26"/>
    </reaction>
</comment>
<evidence type="ECO:0000256" key="10">
    <source>
        <dbReference type="ARBA" id="ARBA00022827"/>
    </source>
</evidence>
<evidence type="ECO:0000256" key="7">
    <source>
        <dbReference type="ARBA" id="ARBA00022695"/>
    </source>
</evidence>
<dbReference type="EMBL" id="POUA01000003">
    <property type="protein sequence ID" value="PZG56757.1"/>
    <property type="molecule type" value="Genomic_DNA"/>
</dbReference>
<evidence type="ECO:0000256" key="5">
    <source>
        <dbReference type="ARBA" id="ARBA00022643"/>
    </source>
</evidence>
<dbReference type="InterPro" id="IPR015864">
    <property type="entry name" value="FAD_synthase"/>
</dbReference>
<keyword evidence="11 15" id="KW-0067">ATP-binding</keyword>
<dbReference type="NCBIfam" id="NF004160">
    <property type="entry name" value="PRK05627.1-3"/>
    <property type="match status" value="1"/>
</dbReference>
<evidence type="ECO:0000256" key="12">
    <source>
        <dbReference type="ARBA" id="ARBA00023268"/>
    </source>
</evidence>
<dbReference type="SMART" id="SM00904">
    <property type="entry name" value="Flavokinase"/>
    <property type="match status" value="1"/>
</dbReference>
<dbReference type="InterPro" id="IPR015865">
    <property type="entry name" value="Riboflavin_kinase_bac/euk"/>
</dbReference>
<dbReference type="InterPro" id="IPR023468">
    <property type="entry name" value="Riboflavin_kinase"/>
</dbReference>
<evidence type="ECO:0000313" key="17">
    <source>
        <dbReference type="EMBL" id="PZG56757.1"/>
    </source>
</evidence>
<dbReference type="Pfam" id="PF01687">
    <property type="entry name" value="Flavokinase"/>
    <property type="match status" value="1"/>
</dbReference>
<proteinExistence type="inferred from homology"/>
<dbReference type="PIRSF" id="PIRSF004491">
    <property type="entry name" value="FAD_Synth"/>
    <property type="match status" value="1"/>
</dbReference>
<dbReference type="GO" id="GO:0008531">
    <property type="term" value="F:riboflavin kinase activity"/>
    <property type="evidence" value="ECO:0007669"/>
    <property type="project" value="UniProtKB-UniRule"/>
</dbReference>
<keyword evidence="7 15" id="KW-0548">Nucleotidyltransferase</keyword>
<dbReference type="RefSeq" id="WP_111165113.1">
    <property type="nucleotide sequence ID" value="NZ_POUA01000003.1"/>
</dbReference>
<evidence type="ECO:0000256" key="15">
    <source>
        <dbReference type="PIRNR" id="PIRNR004491"/>
    </source>
</evidence>
<dbReference type="Gene3D" id="2.40.30.30">
    <property type="entry name" value="Riboflavin kinase-like"/>
    <property type="match status" value="1"/>
</dbReference>
<keyword evidence="18" id="KW-1185">Reference proteome</keyword>
<evidence type="ECO:0000259" key="16">
    <source>
        <dbReference type="SMART" id="SM00904"/>
    </source>
</evidence>
<protein>
    <recommendedName>
        <fullName evidence="15">Riboflavin biosynthesis protein</fullName>
    </recommendedName>
    <domain>
        <recommendedName>
            <fullName evidence="15">Riboflavin kinase</fullName>
            <ecNumber evidence="15">2.7.1.26</ecNumber>
        </recommendedName>
        <alternativeName>
            <fullName evidence="15">Flavokinase</fullName>
        </alternativeName>
    </domain>
    <domain>
        <recommendedName>
            <fullName evidence="15">FMN adenylyltransferase</fullName>
            <ecNumber evidence="15">2.7.7.2</ecNumber>
        </recommendedName>
        <alternativeName>
            <fullName evidence="15">FAD pyrophosphorylase</fullName>
        </alternativeName>
        <alternativeName>
            <fullName evidence="15">FAD synthase</fullName>
        </alternativeName>
    </domain>
</protein>
<comment type="similarity">
    <text evidence="15">Belongs to the ribF family.</text>
</comment>
<comment type="pathway">
    <text evidence="2 15">Cofactor biosynthesis; FAD biosynthesis; FAD from FMN: step 1/1.</text>
</comment>
<sequence length="321" mass="34777">MRSWHGLGNVPEDLGGSVVTIGVFDGIHRGHQRVLGRVAEIAAERGLPSVVVTFDVHPEEILLPGTHPPMLTTQRHRMEIFEDLGMDEVCVLPFTVELSRLSPEEFVRTVLADRLRPAVVVTGEAFRFGHRTSGDVETLRTLGDEHGFTVETVPRAEVGGQAQGLVSAGMVRARVVAGDVEAAAAALGRPHRVEGVVVRGHQRGRKLGVPTANVESPPHTAIPADAVYAGWLRCVPRDDVPAAYGGERWPAAISIGTNPTFDGVVRTVEAHVVGRDDLDLYGTHVAVEFGYRLRDHSKFESIDALIEQMRADIAETLRLTG</sequence>
<feature type="domain" description="Riboflavin kinase" evidence="16">
    <location>
        <begin position="186"/>
        <end position="321"/>
    </location>
</feature>
<dbReference type="InterPro" id="IPR004821">
    <property type="entry name" value="Cyt_trans-like"/>
</dbReference>
<dbReference type="InterPro" id="IPR002606">
    <property type="entry name" value="Riboflavin_kinase_bac"/>
</dbReference>
<dbReference type="SUPFAM" id="SSF82114">
    <property type="entry name" value="Riboflavin kinase-like"/>
    <property type="match status" value="1"/>
</dbReference>
<dbReference type="EC" id="2.7.7.2" evidence="15"/>
<dbReference type="NCBIfam" id="TIGR00083">
    <property type="entry name" value="ribF"/>
    <property type="match status" value="1"/>
</dbReference>
<dbReference type="GO" id="GO:0009398">
    <property type="term" value="P:FMN biosynthetic process"/>
    <property type="evidence" value="ECO:0007669"/>
    <property type="project" value="UniProtKB-UniRule"/>
</dbReference>
<evidence type="ECO:0000256" key="9">
    <source>
        <dbReference type="ARBA" id="ARBA00022777"/>
    </source>
</evidence>
<keyword evidence="9 15" id="KW-0418">Kinase</keyword>
<dbReference type="FunFam" id="2.40.30.30:FF:000003">
    <property type="entry name" value="Riboflavin biosynthesis protein"/>
    <property type="match status" value="1"/>
</dbReference>
<evidence type="ECO:0000313" key="18">
    <source>
        <dbReference type="Proteomes" id="UP000248544"/>
    </source>
</evidence>
<dbReference type="Proteomes" id="UP000248544">
    <property type="component" value="Unassembled WGS sequence"/>
</dbReference>
<dbReference type="Gene3D" id="3.40.50.620">
    <property type="entry name" value="HUPs"/>
    <property type="match status" value="1"/>
</dbReference>
<evidence type="ECO:0000256" key="14">
    <source>
        <dbReference type="ARBA" id="ARBA00049494"/>
    </source>
</evidence>
<evidence type="ECO:0000256" key="1">
    <source>
        <dbReference type="ARBA" id="ARBA00002121"/>
    </source>
</evidence>
<evidence type="ECO:0000256" key="13">
    <source>
        <dbReference type="ARBA" id="ARBA00047880"/>
    </source>
</evidence>
<dbReference type="FunFam" id="3.40.50.620:FF:000021">
    <property type="entry name" value="Riboflavin biosynthesis protein"/>
    <property type="match status" value="1"/>
</dbReference>
<evidence type="ECO:0000256" key="2">
    <source>
        <dbReference type="ARBA" id="ARBA00004726"/>
    </source>
</evidence>
<evidence type="ECO:0000256" key="4">
    <source>
        <dbReference type="ARBA" id="ARBA00022630"/>
    </source>
</evidence>
<dbReference type="GO" id="GO:0005524">
    <property type="term" value="F:ATP binding"/>
    <property type="evidence" value="ECO:0007669"/>
    <property type="project" value="UniProtKB-UniRule"/>
</dbReference>
<comment type="function">
    <text evidence="1">Catalyzes the phosphorylation of riboflavin to FMN followed by the adenylation of FMN to FAD.</text>
</comment>
<keyword evidence="8 15" id="KW-0547">Nucleotide-binding</keyword>
<keyword evidence="4 15" id="KW-0285">Flavoprotein</keyword>
<dbReference type="SUPFAM" id="SSF52374">
    <property type="entry name" value="Nucleotidylyl transferase"/>
    <property type="match status" value="1"/>
</dbReference>
<dbReference type="Pfam" id="PF06574">
    <property type="entry name" value="FAD_syn"/>
    <property type="match status" value="1"/>
</dbReference>
<comment type="caution">
    <text evidence="17">The sequence shown here is derived from an EMBL/GenBank/DDBJ whole genome shotgun (WGS) entry which is preliminary data.</text>
</comment>
<evidence type="ECO:0000256" key="3">
    <source>
        <dbReference type="ARBA" id="ARBA00005201"/>
    </source>
</evidence>
<name>A0A2W2IF49_9ACTN</name>
<comment type="pathway">
    <text evidence="3 15">Cofactor biosynthesis; FMN biosynthesis; FMN from riboflavin (ATP route): step 1/1.</text>
</comment>
<dbReference type="UniPathway" id="UPA00277">
    <property type="reaction ID" value="UER00407"/>
</dbReference>
<evidence type="ECO:0000256" key="6">
    <source>
        <dbReference type="ARBA" id="ARBA00022679"/>
    </source>
</evidence>
<comment type="catalytic activity">
    <reaction evidence="14 15">
        <text>FMN + ATP + H(+) = FAD + diphosphate</text>
        <dbReference type="Rhea" id="RHEA:17237"/>
        <dbReference type="ChEBI" id="CHEBI:15378"/>
        <dbReference type="ChEBI" id="CHEBI:30616"/>
        <dbReference type="ChEBI" id="CHEBI:33019"/>
        <dbReference type="ChEBI" id="CHEBI:57692"/>
        <dbReference type="ChEBI" id="CHEBI:58210"/>
        <dbReference type="EC" id="2.7.7.2"/>
    </reaction>
</comment>
<dbReference type="InterPro" id="IPR014729">
    <property type="entry name" value="Rossmann-like_a/b/a_fold"/>
</dbReference>
<evidence type="ECO:0000256" key="8">
    <source>
        <dbReference type="ARBA" id="ARBA00022741"/>
    </source>
</evidence>
<keyword evidence="10 15" id="KW-0274">FAD</keyword>
<dbReference type="AlphaFoldDB" id="A0A2W2IF49"/>
<keyword evidence="12" id="KW-0511">Multifunctional enzyme</keyword>
<dbReference type="EC" id="2.7.1.26" evidence="15"/>
<keyword evidence="6 15" id="KW-0808">Transferase</keyword>
<dbReference type="GO" id="GO:0009231">
    <property type="term" value="P:riboflavin biosynthetic process"/>
    <property type="evidence" value="ECO:0007669"/>
    <property type="project" value="InterPro"/>
</dbReference>
<gene>
    <name evidence="17" type="ORF">C1I98_00635</name>
</gene>
<organism evidence="17 18">
    <name type="scientific">Spongiactinospora gelatinilytica</name>
    <dbReference type="NCBI Taxonomy" id="2666298"/>
    <lineage>
        <taxon>Bacteria</taxon>
        <taxon>Bacillati</taxon>
        <taxon>Actinomycetota</taxon>
        <taxon>Actinomycetes</taxon>
        <taxon>Streptosporangiales</taxon>
        <taxon>Streptosporangiaceae</taxon>
        <taxon>Spongiactinospora</taxon>
    </lineage>
</organism>
<reference evidence="17 18" key="1">
    <citation type="submission" date="2018-01" db="EMBL/GenBank/DDBJ databases">
        <title>Draft genome sequence of Sphaerisporangium sp. 7K107.</title>
        <authorList>
            <person name="Sahin N."/>
            <person name="Saygin H."/>
            <person name="Ay H."/>
        </authorList>
    </citation>
    <scope>NUCLEOTIDE SEQUENCE [LARGE SCALE GENOMIC DNA]</scope>
    <source>
        <strain evidence="17 18">7K107</strain>
    </source>
</reference>
<dbReference type="NCBIfam" id="TIGR00125">
    <property type="entry name" value="cyt_tran_rel"/>
    <property type="match status" value="1"/>
</dbReference>
<dbReference type="PANTHER" id="PTHR22749">
    <property type="entry name" value="RIBOFLAVIN KINASE/FMN ADENYLYLTRANSFERASE"/>
    <property type="match status" value="1"/>
</dbReference>
<dbReference type="GO" id="GO:0006747">
    <property type="term" value="P:FAD biosynthetic process"/>
    <property type="evidence" value="ECO:0007669"/>
    <property type="project" value="UniProtKB-UniRule"/>
</dbReference>
<dbReference type="PANTHER" id="PTHR22749:SF6">
    <property type="entry name" value="RIBOFLAVIN KINASE"/>
    <property type="match status" value="1"/>
</dbReference>
<dbReference type="CDD" id="cd02064">
    <property type="entry name" value="FAD_synthetase_N"/>
    <property type="match status" value="1"/>
</dbReference>